<keyword evidence="3 8" id="KW-0812">Transmembrane</keyword>
<dbReference type="InterPro" id="IPR059081">
    <property type="entry name" value="PRRT3-4"/>
</dbReference>
<dbReference type="PANTHER" id="PTHR35578">
    <property type="entry name" value="PROLINE-RICH TRANSMEMBRANE PROTEIN 4-RELATED"/>
    <property type="match status" value="1"/>
</dbReference>
<feature type="compositionally biased region" description="Low complexity" evidence="7">
    <location>
        <begin position="762"/>
        <end position="793"/>
    </location>
</feature>
<keyword evidence="11" id="KW-1185">Reference proteome</keyword>
<sequence>MLILESDMHEDEIPITPAAGTQRCRRHISGHIEAASAAPQPTPRPPSRPYDRLFSLRHATEMMWWVWLFCTVSAGSTSLINPNANTRPGGGFGRGNSFEQDLAAVFNRVAHGSTAAPANTTAAPMVSTPSPPPTPQAASTAIPSQQSLVPDPPDFVNRPRFKPPLPPEYNNPFADKGILRGSQSEGPATGSGRRQNLPPKPQIPLPDIQQRIPYRPPDLPPAQVDRKKPLNTPSNPDPTANDVVRMNDTDPSESPSVPVLQVPIITRIMSEHQTPQEDRPADNKSPPKVSNSSSSRVSLDDVNKDSMIDIKSQPTTSGPARKDESPKVVTEQPPREAPESWPQQIGLLAWDIVVYTLASLFGLLALYTFVVSPFRATDSLISHGSYCFLHLFLFVIGVSRSAFLFYDAYNLRGTFIPILESIALDMAFPCLFAAFAILFFSIARMTKVQLCHSTFQSATFLSLIVVLNMLLFGLLEWTAQILDLIEFLVSALRALPLLGLLIAALSFVIAFRCIYRAARRLQGDVLRANFAKMGAMPRRPQLKLAARLILSAALLILVLCPVHAYVLFSERDLLFWCCQLAARVLELCVACLLAAVAWLRRSEVPNTRGRLCCCCFGSSDSKSVDDLFPAICSKNNAIHNYSLHTGKAVYEHANTLKPRPPKSGTMPSQRQQHRSSQHIAKPTDPMLFPDELHYRPKEHDAASQSRTMARHEALTAFNLSEDCYQVNNRRSDSLGDVRDGRGRRLPRGKAHHQSARHCYQKSLLDPPDSPSNLSSYSGGSSSDLSESDLTSGGYERVRVANHNRKNVRAARYQTAS</sequence>
<feature type="transmembrane region" description="Helical" evidence="8">
    <location>
        <begin position="495"/>
        <end position="515"/>
    </location>
</feature>
<evidence type="ECO:0000256" key="2">
    <source>
        <dbReference type="ARBA" id="ARBA00022553"/>
    </source>
</evidence>
<feature type="transmembrane region" description="Helical" evidence="8">
    <location>
        <begin position="386"/>
        <end position="406"/>
    </location>
</feature>
<name>A0A8S1E3Q6_9INSE</name>
<feature type="transmembrane region" description="Helical" evidence="8">
    <location>
        <begin position="352"/>
        <end position="374"/>
    </location>
</feature>
<comment type="caution">
    <text evidence="10">The sequence shown here is derived from an EMBL/GenBank/DDBJ whole genome shotgun (WGS) entry which is preliminary data.</text>
</comment>
<feature type="compositionally biased region" description="Basic and acidic residues" evidence="7">
    <location>
        <begin position="730"/>
        <end position="742"/>
    </location>
</feature>
<keyword evidence="4" id="KW-0732">Signal</keyword>
<evidence type="ECO:0000313" key="10">
    <source>
        <dbReference type="EMBL" id="CAB3384823.1"/>
    </source>
</evidence>
<dbReference type="AlphaFoldDB" id="A0A8S1E3Q6"/>
<feature type="compositionally biased region" description="Basic residues" evidence="7">
    <location>
        <begin position="743"/>
        <end position="759"/>
    </location>
</feature>
<feature type="region of interest" description="Disordered" evidence="7">
    <location>
        <begin position="730"/>
        <end position="816"/>
    </location>
</feature>
<feature type="region of interest" description="Disordered" evidence="7">
    <location>
        <begin position="271"/>
        <end position="339"/>
    </location>
</feature>
<feature type="compositionally biased region" description="Basic and acidic residues" evidence="7">
    <location>
        <begin position="298"/>
        <end position="308"/>
    </location>
</feature>
<feature type="region of interest" description="Disordered" evidence="7">
    <location>
        <begin position="116"/>
        <end position="259"/>
    </location>
</feature>
<dbReference type="Proteomes" id="UP000494165">
    <property type="component" value="Unassembled WGS sequence"/>
</dbReference>
<dbReference type="Pfam" id="PF25987">
    <property type="entry name" value="PRRT3"/>
    <property type="match status" value="1"/>
</dbReference>
<feature type="compositionally biased region" description="Low complexity" evidence="7">
    <location>
        <begin position="116"/>
        <end position="128"/>
    </location>
</feature>
<comment type="subcellular location">
    <subcellularLocation>
        <location evidence="1">Membrane</location>
        <topology evidence="1">Multi-pass membrane protein</topology>
    </subcellularLocation>
</comment>
<keyword evidence="5 8" id="KW-1133">Transmembrane helix</keyword>
<feature type="compositionally biased region" description="Low complexity" evidence="7">
    <location>
        <begin position="283"/>
        <end position="297"/>
    </location>
</feature>
<reference evidence="10 11" key="1">
    <citation type="submission" date="2020-04" db="EMBL/GenBank/DDBJ databases">
        <authorList>
            <person name="Alioto T."/>
            <person name="Alioto T."/>
            <person name="Gomez Garrido J."/>
        </authorList>
    </citation>
    <scope>NUCLEOTIDE SEQUENCE [LARGE SCALE GENOMIC DNA]</scope>
</reference>
<dbReference type="OrthoDB" id="10066605at2759"/>
<feature type="transmembrane region" description="Helical" evidence="8">
    <location>
        <begin position="455"/>
        <end position="475"/>
    </location>
</feature>
<feature type="transmembrane region" description="Helical" evidence="8">
    <location>
        <begin position="544"/>
        <end position="567"/>
    </location>
</feature>
<evidence type="ECO:0000256" key="3">
    <source>
        <dbReference type="ARBA" id="ARBA00022692"/>
    </source>
</evidence>
<protein>
    <recommendedName>
        <fullName evidence="9">Proline-rich transmembrane protein 3/4 domain-containing protein</fullName>
    </recommendedName>
</protein>
<accession>A0A8S1E3Q6</accession>
<evidence type="ECO:0000256" key="8">
    <source>
        <dbReference type="SAM" id="Phobius"/>
    </source>
</evidence>
<gene>
    <name evidence="10" type="ORF">CLODIP_2_CD15216</name>
</gene>
<keyword evidence="6 8" id="KW-0472">Membrane</keyword>
<dbReference type="PANTHER" id="PTHR35578:SF6">
    <property type="entry name" value="PROLINE-RICH TRANSMEMBRANE PROTEIN 4"/>
    <property type="match status" value="1"/>
</dbReference>
<evidence type="ECO:0000256" key="4">
    <source>
        <dbReference type="ARBA" id="ARBA00022729"/>
    </source>
</evidence>
<dbReference type="EMBL" id="CADEPI010000374">
    <property type="protein sequence ID" value="CAB3384823.1"/>
    <property type="molecule type" value="Genomic_DNA"/>
</dbReference>
<keyword evidence="2" id="KW-0597">Phosphoprotein</keyword>
<feature type="domain" description="Proline-rich transmembrane protein 3/4" evidence="9">
    <location>
        <begin position="348"/>
        <end position="608"/>
    </location>
</feature>
<feature type="compositionally biased region" description="Basic residues" evidence="7">
    <location>
        <begin position="799"/>
        <end position="808"/>
    </location>
</feature>
<organism evidence="10 11">
    <name type="scientific">Cloeon dipterum</name>
    <dbReference type="NCBI Taxonomy" id="197152"/>
    <lineage>
        <taxon>Eukaryota</taxon>
        <taxon>Metazoa</taxon>
        <taxon>Ecdysozoa</taxon>
        <taxon>Arthropoda</taxon>
        <taxon>Hexapoda</taxon>
        <taxon>Insecta</taxon>
        <taxon>Pterygota</taxon>
        <taxon>Palaeoptera</taxon>
        <taxon>Ephemeroptera</taxon>
        <taxon>Pisciforma</taxon>
        <taxon>Baetidae</taxon>
        <taxon>Cloeon</taxon>
    </lineage>
</organism>
<feature type="transmembrane region" description="Helical" evidence="8">
    <location>
        <begin position="426"/>
        <end position="443"/>
    </location>
</feature>
<evidence type="ECO:0000313" key="11">
    <source>
        <dbReference type="Proteomes" id="UP000494165"/>
    </source>
</evidence>
<evidence type="ECO:0000256" key="7">
    <source>
        <dbReference type="SAM" id="MobiDB-lite"/>
    </source>
</evidence>
<proteinExistence type="predicted"/>
<evidence type="ECO:0000256" key="6">
    <source>
        <dbReference type="ARBA" id="ARBA00023136"/>
    </source>
</evidence>
<dbReference type="InterPro" id="IPR052836">
    <property type="entry name" value="PRRT_domain-containing"/>
</dbReference>
<evidence type="ECO:0000259" key="9">
    <source>
        <dbReference type="Pfam" id="PF25987"/>
    </source>
</evidence>
<evidence type="ECO:0000256" key="5">
    <source>
        <dbReference type="ARBA" id="ARBA00022989"/>
    </source>
</evidence>
<feature type="region of interest" description="Disordered" evidence="7">
    <location>
        <begin position="658"/>
        <end position="687"/>
    </location>
</feature>
<evidence type="ECO:0000256" key="1">
    <source>
        <dbReference type="ARBA" id="ARBA00004141"/>
    </source>
</evidence>